<organism evidence="2 3">
    <name type="scientific">Favolaschia claudopus</name>
    <dbReference type="NCBI Taxonomy" id="2862362"/>
    <lineage>
        <taxon>Eukaryota</taxon>
        <taxon>Fungi</taxon>
        <taxon>Dikarya</taxon>
        <taxon>Basidiomycota</taxon>
        <taxon>Agaricomycotina</taxon>
        <taxon>Agaricomycetes</taxon>
        <taxon>Agaricomycetidae</taxon>
        <taxon>Agaricales</taxon>
        <taxon>Marasmiineae</taxon>
        <taxon>Mycenaceae</taxon>
        <taxon>Favolaschia</taxon>
    </lineage>
</organism>
<dbReference type="Proteomes" id="UP001362999">
    <property type="component" value="Unassembled WGS sequence"/>
</dbReference>
<feature type="region of interest" description="Disordered" evidence="1">
    <location>
        <begin position="1"/>
        <end position="20"/>
    </location>
</feature>
<evidence type="ECO:0000313" key="3">
    <source>
        <dbReference type="Proteomes" id="UP001362999"/>
    </source>
</evidence>
<accession>A0AAW0AVW1</accession>
<reference evidence="2 3" key="1">
    <citation type="journal article" date="2024" name="J Genomics">
        <title>Draft genome sequencing and assembly of Favolaschia claudopus CIRM-BRFM 2984 isolated from oak limbs.</title>
        <authorList>
            <person name="Navarro D."/>
            <person name="Drula E."/>
            <person name="Chaduli D."/>
            <person name="Cazenave R."/>
            <person name="Ahrendt S."/>
            <person name="Wang J."/>
            <person name="Lipzen A."/>
            <person name="Daum C."/>
            <person name="Barry K."/>
            <person name="Grigoriev I.V."/>
            <person name="Favel A."/>
            <person name="Rosso M.N."/>
            <person name="Martin F."/>
        </authorList>
    </citation>
    <scope>NUCLEOTIDE SEQUENCE [LARGE SCALE GENOMIC DNA]</scope>
    <source>
        <strain evidence="2 3">CIRM-BRFM 2984</strain>
    </source>
</reference>
<evidence type="ECO:0000313" key="2">
    <source>
        <dbReference type="EMBL" id="KAK7017641.1"/>
    </source>
</evidence>
<evidence type="ECO:0000256" key="1">
    <source>
        <dbReference type="SAM" id="MobiDB-lite"/>
    </source>
</evidence>
<protein>
    <submittedName>
        <fullName evidence="2">Uncharacterized protein</fullName>
    </submittedName>
</protein>
<name>A0AAW0AVW1_9AGAR</name>
<proteinExistence type="predicted"/>
<comment type="caution">
    <text evidence="2">The sequence shown here is derived from an EMBL/GenBank/DDBJ whole genome shotgun (WGS) entry which is preliminary data.</text>
</comment>
<dbReference type="EMBL" id="JAWWNJ010000047">
    <property type="protein sequence ID" value="KAK7017641.1"/>
    <property type="molecule type" value="Genomic_DNA"/>
</dbReference>
<feature type="non-terminal residue" evidence="2">
    <location>
        <position position="228"/>
    </location>
</feature>
<gene>
    <name evidence="2" type="ORF">R3P38DRAFT_2540176</name>
</gene>
<dbReference type="AlphaFoldDB" id="A0AAW0AVW1"/>
<keyword evidence="3" id="KW-1185">Reference proteome</keyword>
<sequence length="228" mass="25206">MGVDVRAPQPGKSLRFEDASSISQAPLHRAASAPALAADPSFRMDLSLVDETVAHAAGAHEEFQAANDAKIRELLDRQLGEELNLPARVKPPKLDSPEKYSGDVNDSVHFMGYFGRLATWMRAQFFGGPELDSYRVTLLKALLIGNAAEWFADYVEGRNGTILVPYDFVSIVCALHRRFITVATAQKASQAFDLVRYKAEEGPSRLIDNLITASRNMREPVGEFVIRQ</sequence>